<dbReference type="InterPro" id="IPR003591">
    <property type="entry name" value="Leu-rich_rpt_typical-subtyp"/>
</dbReference>
<reference evidence="4 5" key="1">
    <citation type="submission" date="2021-08" db="EMBL/GenBank/DDBJ databases">
        <title>The genome sequence of Chitinophaga sp. B61.</title>
        <authorList>
            <person name="Zhang X."/>
        </authorList>
    </citation>
    <scope>NUCLEOTIDE SEQUENCE [LARGE SCALE GENOMIC DNA]</scope>
    <source>
        <strain evidence="4 5">B61</strain>
    </source>
</reference>
<dbReference type="InterPro" id="IPR050216">
    <property type="entry name" value="LRR_domain-containing"/>
</dbReference>
<proteinExistence type="predicted"/>
<dbReference type="InterPro" id="IPR055414">
    <property type="entry name" value="LRR_R13L4/SHOC2-like"/>
</dbReference>
<dbReference type="PANTHER" id="PTHR48051">
    <property type="match status" value="1"/>
</dbReference>
<feature type="domain" description="Disease resistance R13L4/SHOC-2-like LRR" evidence="3">
    <location>
        <begin position="242"/>
        <end position="303"/>
    </location>
</feature>
<evidence type="ECO:0000313" key="5">
    <source>
        <dbReference type="Proteomes" id="UP000812961"/>
    </source>
</evidence>
<keyword evidence="5" id="KW-1185">Reference proteome</keyword>
<organism evidence="4 5">
    <name type="scientific">Chitinophaga rhizophila</name>
    <dbReference type="NCBI Taxonomy" id="2866212"/>
    <lineage>
        <taxon>Bacteria</taxon>
        <taxon>Pseudomonadati</taxon>
        <taxon>Bacteroidota</taxon>
        <taxon>Chitinophagia</taxon>
        <taxon>Chitinophagales</taxon>
        <taxon>Chitinophagaceae</taxon>
        <taxon>Chitinophaga</taxon>
    </lineage>
</organism>
<sequence length="564" mass="64309">MNSITPKVVALSAIKEKFDLSQYDVISNLDKGNVIFLDGETVIDGDLDTNYTDAIDTEAVLVFVHGNLTVNGDIIIRDYKPWLLVTGDVSCEVLYSGDNIIHITGNAAVKHAFYGYYNDGSITVEGTTNVPYVLNSDHHSAITPEDAILINVYSDDNDFFEYDYTTKDLAAALLKSVMQDSESVNVWKFIAALKAGKSPFKKTAKPPKVIYQEQIGKLLKNGGNNITELDLTDKKLDAFPVAITKLVNLRKLVLSDNNIETLPEEIGRLEQLEELYIRNCDLQQISPAISQLRHLRILDISSNYNLRELPATFGQLPGLKVLLANHVQLRLPETFQLPDSLEEISLFGSYKDLNKAFSFPMALTKLKHLKSLDLRENYFHELPDAILNIQSLEAFLWTGSRTDANNFPDFTKFSNLKKLVISRKLLSWKEDVFNIPTLEHLEIDRNREEKEYIDEFTIDIWSEMAEENPKKFGHLPALLDRKRQEPDGRFSIIVTPGITPDDIRELNRLPKLKYLDISFNELPYLPETIYELKSLEYIDLRYNCFSEAEQNKIVQQFPGVKIEF</sequence>
<comment type="caution">
    <text evidence="4">The sequence shown here is derived from an EMBL/GenBank/DDBJ whole genome shotgun (WGS) entry which is preliminary data.</text>
</comment>
<accession>A0ABS7GGN4</accession>
<dbReference type="RefSeq" id="WP_220251777.1">
    <property type="nucleotide sequence ID" value="NZ_JAICCF010000003.1"/>
</dbReference>
<evidence type="ECO:0000256" key="1">
    <source>
        <dbReference type="ARBA" id="ARBA00022614"/>
    </source>
</evidence>
<dbReference type="SUPFAM" id="SSF52058">
    <property type="entry name" value="L domain-like"/>
    <property type="match status" value="1"/>
</dbReference>
<dbReference type="Pfam" id="PF23598">
    <property type="entry name" value="LRR_14"/>
    <property type="match status" value="1"/>
</dbReference>
<dbReference type="SMART" id="SM00369">
    <property type="entry name" value="LRR_TYP"/>
    <property type="match status" value="4"/>
</dbReference>
<dbReference type="Proteomes" id="UP000812961">
    <property type="component" value="Unassembled WGS sequence"/>
</dbReference>
<keyword evidence="1" id="KW-0433">Leucine-rich repeat</keyword>
<gene>
    <name evidence="4" type="ORF">K1Y79_19205</name>
</gene>
<evidence type="ECO:0000313" key="4">
    <source>
        <dbReference type="EMBL" id="MBW8686476.1"/>
    </source>
</evidence>
<dbReference type="PROSITE" id="PS51450">
    <property type="entry name" value="LRR"/>
    <property type="match status" value="1"/>
</dbReference>
<dbReference type="InterPro" id="IPR001611">
    <property type="entry name" value="Leu-rich_rpt"/>
</dbReference>
<dbReference type="Gene3D" id="3.80.10.10">
    <property type="entry name" value="Ribonuclease Inhibitor"/>
    <property type="match status" value="2"/>
</dbReference>
<keyword evidence="2" id="KW-0677">Repeat</keyword>
<dbReference type="InterPro" id="IPR032675">
    <property type="entry name" value="LRR_dom_sf"/>
</dbReference>
<evidence type="ECO:0000256" key="2">
    <source>
        <dbReference type="ARBA" id="ARBA00022737"/>
    </source>
</evidence>
<protein>
    <submittedName>
        <fullName evidence="4">Leucine-rich repeat domain-containing protein</fullName>
    </submittedName>
</protein>
<evidence type="ECO:0000259" key="3">
    <source>
        <dbReference type="Pfam" id="PF23598"/>
    </source>
</evidence>
<dbReference type="SMART" id="SM00364">
    <property type="entry name" value="LRR_BAC"/>
    <property type="match status" value="4"/>
</dbReference>
<dbReference type="EMBL" id="JAICCF010000003">
    <property type="protein sequence ID" value="MBW8686476.1"/>
    <property type="molecule type" value="Genomic_DNA"/>
</dbReference>
<dbReference type="PANTHER" id="PTHR48051:SF54">
    <property type="entry name" value="LEUCINE-RICH REPEAT-CONTAINING PROTEIN"/>
    <property type="match status" value="1"/>
</dbReference>
<name>A0ABS7GGN4_9BACT</name>